<protein>
    <submittedName>
        <fullName evidence="2">Ctd nuclear envelope phosphatase</fullName>
    </submittedName>
</protein>
<evidence type="ECO:0000259" key="1">
    <source>
        <dbReference type="PROSITE" id="PS50969"/>
    </source>
</evidence>
<dbReference type="InterPro" id="IPR023214">
    <property type="entry name" value="HAD_sf"/>
</dbReference>
<dbReference type="NCBIfam" id="TIGR02251">
    <property type="entry name" value="HIF-SF_euk"/>
    <property type="match status" value="1"/>
</dbReference>
<comment type="caution">
    <text evidence="2">The sequence shown here is derived from an EMBL/GenBank/DDBJ whole genome shotgun (WGS) entry which is preliminary data.</text>
</comment>
<organism evidence="2 3">
    <name type="scientific">Anaeramoeba flamelloides</name>
    <dbReference type="NCBI Taxonomy" id="1746091"/>
    <lineage>
        <taxon>Eukaryota</taxon>
        <taxon>Metamonada</taxon>
        <taxon>Anaeramoebidae</taxon>
        <taxon>Anaeramoeba</taxon>
    </lineage>
</organism>
<dbReference type="AlphaFoldDB" id="A0AAV7YP42"/>
<evidence type="ECO:0000313" key="2">
    <source>
        <dbReference type="EMBL" id="KAJ3431563.1"/>
    </source>
</evidence>
<feature type="domain" description="FCP1 homology" evidence="1">
    <location>
        <begin position="54"/>
        <end position="222"/>
    </location>
</feature>
<dbReference type="Pfam" id="PF03031">
    <property type="entry name" value="NIF"/>
    <property type="match status" value="1"/>
</dbReference>
<dbReference type="EMBL" id="JANTQA010000047">
    <property type="protein sequence ID" value="KAJ3431563.1"/>
    <property type="molecule type" value="Genomic_DNA"/>
</dbReference>
<sequence length="239" mass="28139">MTTLVEQPLHKNTTNLNFNQKFFPQEFFYSQEFSFTNTTKQFQSHQILPEQSLSDQGKITLCLDLDETLISSTMTQRCDYDFSFKLQPTEEEGKCEEYFVKKRPNVDYFLRRCSEMFEVVIFTASLKQYADKILDELDPSGDYISHRLYRESCSYFCGSFVKDLSLLNRDLNSILIVDDLPASFQFHPENGLQIPRFDYHLKKKKLNVNFLDSCLTDTLQILEKIFIQHNVISILSQYN</sequence>
<proteinExistence type="predicted"/>
<name>A0AAV7YP42_9EUKA</name>
<dbReference type="SUPFAM" id="SSF56784">
    <property type="entry name" value="HAD-like"/>
    <property type="match status" value="1"/>
</dbReference>
<dbReference type="GO" id="GO:0016791">
    <property type="term" value="F:phosphatase activity"/>
    <property type="evidence" value="ECO:0007669"/>
    <property type="project" value="InterPro"/>
</dbReference>
<evidence type="ECO:0000313" key="3">
    <source>
        <dbReference type="Proteomes" id="UP001146793"/>
    </source>
</evidence>
<dbReference type="InterPro" id="IPR050365">
    <property type="entry name" value="TIM50"/>
</dbReference>
<dbReference type="InterPro" id="IPR004274">
    <property type="entry name" value="FCP1_dom"/>
</dbReference>
<dbReference type="PANTHER" id="PTHR12210">
    <property type="entry name" value="DULLARD PROTEIN PHOSPHATASE"/>
    <property type="match status" value="1"/>
</dbReference>
<reference evidence="2" key="1">
    <citation type="submission" date="2022-08" db="EMBL/GenBank/DDBJ databases">
        <title>Novel sulphate-reducing endosymbionts in the free-living metamonad Anaeramoeba.</title>
        <authorList>
            <person name="Jerlstrom-Hultqvist J."/>
            <person name="Cepicka I."/>
            <person name="Gallot-Lavallee L."/>
            <person name="Salas-Leiva D."/>
            <person name="Curtis B.A."/>
            <person name="Zahonova K."/>
            <person name="Pipaliya S."/>
            <person name="Dacks J."/>
            <person name="Roger A.J."/>
        </authorList>
    </citation>
    <scope>NUCLEOTIDE SEQUENCE</scope>
    <source>
        <strain evidence="2">Busselton2</strain>
    </source>
</reference>
<dbReference type="Gene3D" id="3.40.50.1000">
    <property type="entry name" value="HAD superfamily/HAD-like"/>
    <property type="match status" value="1"/>
</dbReference>
<dbReference type="InterPro" id="IPR011948">
    <property type="entry name" value="Dullard_phosphatase"/>
</dbReference>
<dbReference type="CDD" id="cd07521">
    <property type="entry name" value="HAD_FCP1-like"/>
    <property type="match status" value="1"/>
</dbReference>
<dbReference type="Proteomes" id="UP001146793">
    <property type="component" value="Unassembled WGS sequence"/>
</dbReference>
<accession>A0AAV7YP42</accession>
<dbReference type="InterPro" id="IPR036412">
    <property type="entry name" value="HAD-like_sf"/>
</dbReference>
<gene>
    <name evidence="2" type="ORF">M0812_20475</name>
</gene>
<dbReference type="SMART" id="SM00577">
    <property type="entry name" value="CPDc"/>
    <property type="match status" value="1"/>
</dbReference>
<dbReference type="FunFam" id="3.40.50.1000:FF:000093">
    <property type="entry name" value="NLI interacting factor-like phosphatase family protein"/>
    <property type="match status" value="1"/>
</dbReference>
<dbReference type="PROSITE" id="PS50969">
    <property type="entry name" value="FCP1"/>
    <property type="match status" value="1"/>
</dbReference>